<comment type="caution">
    <text evidence="1">The sequence shown here is derived from an EMBL/GenBank/DDBJ whole genome shotgun (WGS) entry which is preliminary data.</text>
</comment>
<dbReference type="Gene3D" id="3.30.470.20">
    <property type="entry name" value="ATP-grasp fold, B domain"/>
    <property type="match status" value="1"/>
</dbReference>
<evidence type="ECO:0008006" key="3">
    <source>
        <dbReference type="Google" id="ProtNLM"/>
    </source>
</evidence>
<gene>
    <name evidence="1" type="ORF">A3844_22305</name>
</gene>
<dbReference type="SUPFAM" id="SSF56059">
    <property type="entry name" value="Glutathione synthetase ATP-binding domain-like"/>
    <property type="match status" value="1"/>
</dbReference>
<name>A0ABX3EL55_9BACL</name>
<protein>
    <recommendedName>
        <fullName evidence="3">YheC/YheD family protein</fullName>
    </recommendedName>
</protein>
<reference evidence="1 2" key="1">
    <citation type="submission" date="2016-03" db="EMBL/GenBank/DDBJ databases">
        <authorList>
            <person name="Sant'Anna F.H."/>
            <person name="Ambrosini A."/>
            <person name="Souza R."/>
            <person name="Bach E."/>
            <person name="Fernandes G."/>
            <person name="Balsanelli E."/>
            <person name="Baura V.A."/>
            <person name="Souza E.M."/>
            <person name="Passaglia L."/>
        </authorList>
    </citation>
    <scope>NUCLEOTIDE SEQUENCE [LARGE SCALE GENOMIC DNA]</scope>
    <source>
        <strain evidence="1 2">P26E</strain>
    </source>
</reference>
<dbReference type="EMBL" id="LVWI01000060">
    <property type="protein sequence ID" value="OKP83373.1"/>
    <property type="molecule type" value="Genomic_DNA"/>
</dbReference>
<proteinExistence type="predicted"/>
<keyword evidence="2" id="KW-1185">Reference proteome</keyword>
<accession>A0ABX3EL55</accession>
<dbReference type="RefSeq" id="WP_074108559.1">
    <property type="nucleotide sequence ID" value="NZ_LVWI01000060.1"/>
</dbReference>
<dbReference type="Pfam" id="PF14398">
    <property type="entry name" value="ATPgrasp_YheCD"/>
    <property type="match status" value="1"/>
</dbReference>
<evidence type="ECO:0000313" key="2">
    <source>
        <dbReference type="Proteomes" id="UP000186058"/>
    </source>
</evidence>
<dbReference type="Proteomes" id="UP000186058">
    <property type="component" value="Unassembled WGS sequence"/>
</dbReference>
<dbReference type="InterPro" id="IPR026838">
    <property type="entry name" value="YheC/D"/>
</dbReference>
<sequence length="364" mass="40115">MGQKLVGILLNAAMHRGVPRQKTGQESLKSYEEAAAVYGLTPCFLKLSDIDTKTGCSIAYMKQTRGYRRVVVPTPDVIHNRAIYDPGSHGIDRLLGSGVLVYNTCNRYGKDQIHGLLEQNARLRGLLPATSAGLSGLKEMMASYSDLILKPCRGSIGQGVMRLTRSSPELWNWSYLPFGSRSWVSTQVNQDVLPRALRMRLASTPYLVQERIPLAEIGGRPFDLRVTVQRGWGGEWQVTGLFAKRAAPGGFVSNIARGGEALDSSYALEQAFSGQAAAGIRMSVLAYSLSIAHELARNLPGLADIGLDMGVTEKGRVYFIECNGRDQRYGFRKAGLTGAWKESYRKPIAYARYLLDHPSQYISY</sequence>
<evidence type="ECO:0000313" key="1">
    <source>
        <dbReference type="EMBL" id="OKP83373.1"/>
    </source>
</evidence>
<organism evidence="1 2">
    <name type="scientific">Paenibacillus helianthi</name>
    <dbReference type="NCBI Taxonomy" id="1349432"/>
    <lineage>
        <taxon>Bacteria</taxon>
        <taxon>Bacillati</taxon>
        <taxon>Bacillota</taxon>
        <taxon>Bacilli</taxon>
        <taxon>Bacillales</taxon>
        <taxon>Paenibacillaceae</taxon>
        <taxon>Paenibacillus</taxon>
    </lineage>
</organism>